<dbReference type="Gene3D" id="1.10.860.10">
    <property type="entry name" value="DNAb Helicase, Chain A"/>
    <property type="match status" value="1"/>
</dbReference>
<dbReference type="SUPFAM" id="SSF52540">
    <property type="entry name" value="P-loop containing nucleoside triphosphate hydrolases"/>
    <property type="match status" value="1"/>
</dbReference>
<protein>
    <recommendedName>
        <fullName evidence="10">DNA 5'-3' helicase</fullName>
        <ecNumber evidence="10">5.6.2.3</ecNumber>
    </recommendedName>
</protein>
<dbReference type="Proteomes" id="UP001595583">
    <property type="component" value="Unassembled WGS sequence"/>
</dbReference>
<gene>
    <name evidence="13" type="ORF">ACFOHJ_18375</name>
</gene>
<dbReference type="Pfam" id="PF03796">
    <property type="entry name" value="DnaB_C"/>
    <property type="match status" value="1"/>
</dbReference>
<keyword evidence="14" id="KW-1185">Reference proteome</keyword>
<evidence type="ECO:0000259" key="12">
    <source>
        <dbReference type="PROSITE" id="PS51199"/>
    </source>
</evidence>
<dbReference type="InterPro" id="IPR007693">
    <property type="entry name" value="DNA_helicase_DnaB-like_N"/>
</dbReference>
<keyword evidence="4" id="KW-0547">Nucleotide-binding</keyword>
<organism evidence="13 14">
    <name type="scientific">Aquamicrobium soli</name>
    <dbReference type="NCBI Taxonomy" id="1811518"/>
    <lineage>
        <taxon>Bacteria</taxon>
        <taxon>Pseudomonadati</taxon>
        <taxon>Pseudomonadota</taxon>
        <taxon>Alphaproteobacteria</taxon>
        <taxon>Hyphomicrobiales</taxon>
        <taxon>Phyllobacteriaceae</taxon>
        <taxon>Aquamicrobium</taxon>
    </lineage>
</organism>
<evidence type="ECO:0000256" key="5">
    <source>
        <dbReference type="ARBA" id="ARBA00022801"/>
    </source>
</evidence>
<comment type="caution">
    <text evidence="13">The sequence shown here is derived from an EMBL/GenBank/DDBJ whole genome shotgun (WGS) entry which is preliminary data.</text>
</comment>
<dbReference type="GO" id="GO:0004386">
    <property type="term" value="F:helicase activity"/>
    <property type="evidence" value="ECO:0007669"/>
    <property type="project" value="UniProtKB-KW"/>
</dbReference>
<dbReference type="PANTHER" id="PTHR30153">
    <property type="entry name" value="REPLICATIVE DNA HELICASE DNAB"/>
    <property type="match status" value="1"/>
</dbReference>
<dbReference type="CDD" id="cd00984">
    <property type="entry name" value="DnaB_C"/>
    <property type="match status" value="1"/>
</dbReference>
<keyword evidence="3" id="KW-0235">DNA replication</keyword>
<comment type="similarity">
    <text evidence="1">Belongs to the helicase family. DnaB subfamily.</text>
</comment>
<evidence type="ECO:0000256" key="1">
    <source>
        <dbReference type="ARBA" id="ARBA00008428"/>
    </source>
</evidence>
<keyword evidence="8" id="KW-0238">DNA-binding</keyword>
<dbReference type="PROSITE" id="PS51199">
    <property type="entry name" value="SF4_HELICASE"/>
    <property type="match status" value="1"/>
</dbReference>
<evidence type="ECO:0000256" key="11">
    <source>
        <dbReference type="ARBA" id="ARBA00048954"/>
    </source>
</evidence>
<evidence type="ECO:0000256" key="7">
    <source>
        <dbReference type="ARBA" id="ARBA00022840"/>
    </source>
</evidence>
<evidence type="ECO:0000256" key="2">
    <source>
        <dbReference type="ARBA" id="ARBA00022515"/>
    </source>
</evidence>
<dbReference type="RefSeq" id="WP_378223148.1">
    <property type="nucleotide sequence ID" value="NZ_JBHRTK010000019.1"/>
</dbReference>
<dbReference type="Gene3D" id="3.40.50.300">
    <property type="entry name" value="P-loop containing nucleotide triphosphate hydrolases"/>
    <property type="match status" value="1"/>
</dbReference>
<keyword evidence="5" id="KW-0378">Hydrolase</keyword>
<dbReference type="Pfam" id="PF00772">
    <property type="entry name" value="DnaB"/>
    <property type="match status" value="1"/>
</dbReference>
<comment type="catalytic activity">
    <reaction evidence="11">
        <text>ATP + H2O = ADP + phosphate + H(+)</text>
        <dbReference type="Rhea" id="RHEA:13065"/>
        <dbReference type="ChEBI" id="CHEBI:15377"/>
        <dbReference type="ChEBI" id="CHEBI:15378"/>
        <dbReference type="ChEBI" id="CHEBI:30616"/>
        <dbReference type="ChEBI" id="CHEBI:43474"/>
        <dbReference type="ChEBI" id="CHEBI:456216"/>
        <dbReference type="EC" id="5.6.2.3"/>
    </reaction>
</comment>
<keyword evidence="7" id="KW-0067">ATP-binding</keyword>
<dbReference type="EMBL" id="JBHRTK010000019">
    <property type="protein sequence ID" value="MFC3208193.1"/>
    <property type="molecule type" value="Genomic_DNA"/>
</dbReference>
<name>A0ABV7KHZ5_9HYPH</name>
<keyword evidence="9" id="KW-0413">Isomerase</keyword>
<dbReference type="InterPro" id="IPR007694">
    <property type="entry name" value="DNA_helicase_DnaB-like_C"/>
</dbReference>
<feature type="domain" description="SF4 helicase" evidence="12">
    <location>
        <begin position="176"/>
        <end position="468"/>
    </location>
</feature>
<reference evidence="14" key="1">
    <citation type="journal article" date="2019" name="Int. J. Syst. Evol. Microbiol.">
        <title>The Global Catalogue of Microorganisms (GCM) 10K type strain sequencing project: providing services to taxonomists for standard genome sequencing and annotation.</title>
        <authorList>
            <consortium name="The Broad Institute Genomics Platform"/>
            <consortium name="The Broad Institute Genome Sequencing Center for Infectious Disease"/>
            <person name="Wu L."/>
            <person name="Ma J."/>
        </authorList>
    </citation>
    <scope>NUCLEOTIDE SEQUENCE [LARGE SCALE GENOMIC DNA]</scope>
    <source>
        <strain evidence="14">KCTC 52165</strain>
    </source>
</reference>
<sequence length="468" mass="51657">MPEIEQDVLGTLLFGGDFRKVMSFLREEHFVADVHRLLFHAIRAAHDQYGATSMPIVSRLLPADANILFSQKVEQSPMEYMAWLASKVFTGPAALERGGKAVVSQWARLKTAEVGKMLRDTAHDAASDTKATIQAVAADLDAIASELRSTGNRKSRVTLAQAAESAFLEIEEAQRRGHGLTGITYGLTDVNRATGGIQRGEMTVVGARPSMGKTATGLSIAISTARSGVGTGFISLEMGSNRLAMRALTDIAYDRGVKIAYSNLITGRVEPRELETLRVASEDIARIPLWIEEQPGLSMSDVRVKTERMMEEAEARGTPLGVLFVDYLQLIRPSSRYSGNRNNEITEISGGLKDMAREFNIGMVALSQLSRNIESRPIHERRPVMSDLRDSGAIEQDADTIVFLFREAYYLEKEKAKDADDEVERSQRLIDCQNKLEFIIGKQRNGPVKTIDLFIDIACSAVRNAARY</sequence>
<dbReference type="SUPFAM" id="SSF48024">
    <property type="entry name" value="N-terminal domain of DnaB helicase"/>
    <property type="match status" value="1"/>
</dbReference>
<evidence type="ECO:0000256" key="8">
    <source>
        <dbReference type="ARBA" id="ARBA00023125"/>
    </source>
</evidence>
<dbReference type="InterPro" id="IPR027417">
    <property type="entry name" value="P-loop_NTPase"/>
</dbReference>
<accession>A0ABV7KHZ5</accession>
<evidence type="ECO:0000256" key="10">
    <source>
        <dbReference type="ARBA" id="ARBA00044969"/>
    </source>
</evidence>
<evidence type="ECO:0000256" key="3">
    <source>
        <dbReference type="ARBA" id="ARBA00022705"/>
    </source>
</evidence>
<dbReference type="InterPro" id="IPR016136">
    <property type="entry name" value="DNA_helicase_N/primase_C"/>
</dbReference>
<keyword evidence="2" id="KW-0639">Primosome</keyword>
<evidence type="ECO:0000313" key="13">
    <source>
        <dbReference type="EMBL" id="MFC3208193.1"/>
    </source>
</evidence>
<evidence type="ECO:0000256" key="9">
    <source>
        <dbReference type="ARBA" id="ARBA00023235"/>
    </source>
</evidence>
<dbReference type="EC" id="5.6.2.3" evidence="10"/>
<proteinExistence type="inferred from homology"/>
<dbReference type="PANTHER" id="PTHR30153:SF2">
    <property type="entry name" value="REPLICATIVE DNA HELICASE"/>
    <property type="match status" value="1"/>
</dbReference>
<evidence type="ECO:0000256" key="4">
    <source>
        <dbReference type="ARBA" id="ARBA00022741"/>
    </source>
</evidence>
<evidence type="ECO:0000256" key="6">
    <source>
        <dbReference type="ARBA" id="ARBA00022806"/>
    </source>
</evidence>
<dbReference type="InterPro" id="IPR036185">
    <property type="entry name" value="DNA_heli_DnaB-like_N_sf"/>
</dbReference>
<keyword evidence="6 13" id="KW-0347">Helicase</keyword>
<evidence type="ECO:0000313" key="14">
    <source>
        <dbReference type="Proteomes" id="UP001595583"/>
    </source>
</evidence>